<comment type="similarity">
    <text evidence="8">Belongs to the binding-protein-dependent transport system permease family. LivHM subfamily.</text>
</comment>
<evidence type="ECO:0000256" key="7">
    <source>
        <dbReference type="ARBA" id="ARBA00023136"/>
    </source>
</evidence>
<evidence type="ECO:0000313" key="10">
    <source>
        <dbReference type="EMBL" id="PXW63343.1"/>
    </source>
</evidence>
<feature type="transmembrane region" description="Helical" evidence="9">
    <location>
        <begin position="196"/>
        <end position="219"/>
    </location>
</feature>
<dbReference type="CDD" id="cd06582">
    <property type="entry name" value="TM_PBP1_LivH_like"/>
    <property type="match status" value="1"/>
</dbReference>
<dbReference type="PANTHER" id="PTHR11795:SF445">
    <property type="entry name" value="AMINO ACID ABC TRANSPORTER PERMEASE PROTEIN"/>
    <property type="match status" value="1"/>
</dbReference>
<dbReference type="GO" id="GO:0022857">
    <property type="term" value="F:transmembrane transporter activity"/>
    <property type="evidence" value="ECO:0007669"/>
    <property type="project" value="InterPro"/>
</dbReference>
<dbReference type="RefSeq" id="WP_170147087.1">
    <property type="nucleotide sequence ID" value="NZ_JAHBRY010000002.1"/>
</dbReference>
<dbReference type="GO" id="GO:0006865">
    <property type="term" value="P:amino acid transport"/>
    <property type="evidence" value="ECO:0007669"/>
    <property type="project" value="UniProtKB-KW"/>
</dbReference>
<feature type="transmembrane region" description="Helical" evidence="9">
    <location>
        <begin position="150"/>
        <end position="167"/>
    </location>
</feature>
<feature type="transmembrane region" description="Helical" evidence="9">
    <location>
        <begin position="100"/>
        <end position="120"/>
    </location>
</feature>
<dbReference type="GO" id="GO:0005886">
    <property type="term" value="C:plasma membrane"/>
    <property type="evidence" value="ECO:0007669"/>
    <property type="project" value="UniProtKB-SubCell"/>
</dbReference>
<feature type="transmembrane region" description="Helical" evidence="9">
    <location>
        <begin position="47"/>
        <end position="64"/>
    </location>
</feature>
<keyword evidence="4 9" id="KW-0812">Transmembrane</keyword>
<comment type="subcellular location">
    <subcellularLocation>
        <location evidence="1">Cell membrane</location>
        <topology evidence="1">Multi-pass membrane protein</topology>
    </subcellularLocation>
</comment>
<proteinExistence type="inferred from homology"/>
<evidence type="ECO:0000256" key="1">
    <source>
        <dbReference type="ARBA" id="ARBA00004651"/>
    </source>
</evidence>
<evidence type="ECO:0000256" key="5">
    <source>
        <dbReference type="ARBA" id="ARBA00022970"/>
    </source>
</evidence>
<protein>
    <submittedName>
        <fullName evidence="10">Branched-chain amino acid transport system permease protein</fullName>
    </submittedName>
</protein>
<evidence type="ECO:0000256" key="2">
    <source>
        <dbReference type="ARBA" id="ARBA00022448"/>
    </source>
</evidence>
<keyword evidence="6 9" id="KW-1133">Transmembrane helix</keyword>
<feature type="transmembrane region" description="Helical" evidence="9">
    <location>
        <begin position="225"/>
        <end position="255"/>
    </location>
</feature>
<reference evidence="10 11" key="1">
    <citation type="submission" date="2018-05" db="EMBL/GenBank/DDBJ databases">
        <title>Genomic Encyclopedia of Type Strains, Phase IV (KMG-IV): sequencing the most valuable type-strain genomes for metagenomic binning, comparative biology and taxonomic classification.</title>
        <authorList>
            <person name="Goeker M."/>
        </authorList>
    </citation>
    <scope>NUCLEOTIDE SEQUENCE [LARGE SCALE GENOMIC DNA]</scope>
    <source>
        <strain evidence="10 11">DSM 6462</strain>
    </source>
</reference>
<evidence type="ECO:0000256" key="9">
    <source>
        <dbReference type="SAM" id="Phobius"/>
    </source>
</evidence>
<accession>A0A2V3UDI0</accession>
<evidence type="ECO:0000256" key="3">
    <source>
        <dbReference type="ARBA" id="ARBA00022475"/>
    </source>
</evidence>
<dbReference type="EMBL" id="QJJK01000002">
    <property type="protein sequence ID" value="PXW63343.1"/>
    <property type="molecule type" value="Genomic_DNA"/>
</dbReference>
<evidence type="ECO:0000256" key="4">
    <source>
        <dbReference type="ARBA" id="ARBA00022692"/>
    </source>
</evidence>
<keyword evidence="11" id="KW-1185">Reference proteome</keyword>
<evidence type="ECO:0000256" key="6">
    <source>
        <dbReference type="ARBA" id="ARBA00022989"/>
    </source>
</evidence>
<sequence>MSNANLIILLSTLSTGLILGAIFALVAAGVTIVYGSIWMPNAANGQFFVLAALFGWTMTVGWGLSPWVAALLVIGLSVPLSYILEILLIRRFYDVPNRNISYFVLSLGITQILAGIYAITYGRWSDQFQLPPLVGGITLIGPFPIANNRLMVLAIALAILAALFILLRFHRYGRALRAVFQNREAATLRGVNVRAIYSLSFILGNAVIFAGGVLFALAYSFDLTVAWTMAITAFAIMIIGGPGSVLGAVVVGMVFGFTQAIVSIFASPTIAAFSYLGAMLLILLFKPSGVFAR</sequence>
<dbReference type="PANTHER" id="PTHR11795">
    <property type="entry name" value="BRANCHED-CHAIN AMINO ACID TRANSPORT SYSTEM PERMEASE PROTEIN LIVH"/>
    <property type="match status" value="1"/>
</dbReference>
<dbReference type="InterPro" id="IPR001851">
    <property type="entry name" value="ABC_transp_permease"/>
</dbReference>
<keyword evidence="7 9" id="KW-0472">Membrane</keyword>
<feature type="transmembrane region" description="Helical" evidence="9">
    <location>
        <begin position="6"/>
        <end position="35"/>
    </location>
</feature>
<comment type="caution">
    <text evidence="10">The sequence shown here is derived from an EMBL/GenBank/DDBJ whole genome shotgun (WGS) entry which is preliminary data.</text>
</comment>
<evidence type="ECO:0000256" key="8">
    <source>
        <dbReference type="ARBA" id="ARBA00037998"/>
    </source>
</evidence>
<keyword evidence="5" id="KW-0029">Amino-acid transport</keyword>
<organism evidence="10 11">
    <name type="scientific">Chelatococcus asaccharovorans</name>
    <dbReference type="NCBI Taxonomy" id="28210"/>
    <lineage>
        <taxon>Bacteria</taxon>
        <taxon>Pseudomonadati</taxon>
        <taxon>Pseudomonadota</taxon>
        <taxon>Alphaproteobacteria</taxon>
        <taxon>Hyphomicrobiales</taxon>
        <taxon>Chelatococcaceae</taxon>
        <taxon>Chelatococcus</taxon>
    </lineage>
</organism>
<name>A0A2V3UDI0_9HYPH</name>
<evidence type="ECO:0000313" key="11">
    <source>
        <dbReference type="Proteomes" id="UP000248021"/>
    </source>
</evidence>
<feature type="transmembrane region" description="Helical" evidence="9">
    <location>
        <begin position="70"/>
        <end position="88"/>
    </location>
</feature>
<dbReference type="Pfam" id="PF02653">
    <property type="entry name" value="BPD_transp_2"/>
    <property type="match status" value="1"/>
</dbReference>
<dbReference type="AlphaFoldDB" id="A0A2V3UDI0"/>
<keyword evidence="2" id="KW-0813">Transport</keyword>
<dbReference type="InterPro" id="IPR052157">
    <property type="entry name" value="BCAA_transport_permease"/>
</dbReference>
<feature type="transmembrane region" description="Helical" evidence="9">
    <location>
        <begin position="262"/>
        <end position="285"/>
    </location>
</feature>
<keyword evidence="3" id="KW-1003">Cell membrane</keyword>
<gene>
    <name evidence="10" type="ORF">C7450_102258</name>
</gene>
<dbReference type="Proteomes" id="UP000248021">
    <property type="component" value="Unassembled WGS sequence"/>
</dbReference>